<keyword evidence="3 5" id="KW-0067">ATP-binding</keyword>
<dbReference type="PANTHER" id="PTHR45772">
    <property type="entry name" value="CONSERVED COMPONENT OF ABC TRANSPORTER FOR NATURAL AMINO ACIDS-RELATED"/>
    <property type="match status" value="1"/>
</dbReference>
<organism evidence="5 6">
    <name type="scientific">Bosea rubneri</name>
    <dbReference type="NCBI Taxonomy" id="3075434"/>
    <lineage>
        <taxon>Bacteria</taxon>
        <taxon>Pseudomonadati</taxon>
        <taxon>Pseudomonadota</taxon>
        <taxon>Alphaproteobacteria</taxon>
        <taxon>Hyphomicrobiales</taxon>
        <taxon>Boseaceae</taxon>
        <taxon>Bosea</taxon>
    </lineage>
</organism>
<dbReference type="PROSITE" id="PS50893">
    <property type="entry name" value="ABC_TRANSPORTER_2"/>
    <property type="match status" value="1"/>
</dbReference>
<sequence>MSLLQIRDIEARFGGVVALGGVSLDVPEGMIFGLIGPNGAGKTTLINMVSGLIAPTAGHIVFDGACGPWPIAQTVRRGIVRTFQQTRAFLGLSVRENLRIATVHSPDPGSIDELIEACNLGDVLDRTARDLPYATLRHLGIALALALKPRLLLLDEPAVGLTAGEVERLGALVRRWNAAGITVLLVEHNVRFLMDVSQRVAVLDRGRLLFEGTPEQCQAEQKVIDVYLGRRAADADD</sequence>
<dbReference type="Pfam" id="PF00005">
    <property type="entry name" value="ABC_tran"/>
    <property type="match status" value="1"/>
</dbReference>
<name>A0ABU3SB71_9HYPH</name>
<comment type="caution">
    <text evidence="5">The sequence shown here is derived from an EMBL/GenBank/DDBJ whole genome shotgun (WGS) entry which is preliminary data.</text>
</comment>
<dbReference type="RefSeq" id="WP_316019764.1">
    <property type="nucleotide sequence ID" value="NZ_JAWDID010000031.1"/>
</dbReference>
<protein>
    <submittedName>
        <fullName evidence="5">ATP-binding cassette domain-containing protein</fullName>
    </submittedName>
</protein>
<keyword evidence="6" id="KW-1185">Reference proteome</keyword>
<dbReference type="SMART" id="SM00382">
    <property type="entry name" value="AAA"/>
    <property type="match status" value="1"/>
</dbReference>
<evidence type="ECO:0000256" key="2">
    <source>
        <dbReference type="ARBA" id="ARBA00022741"/>
    </source>
</evidence>
<feature type="domain" description="ABC transporter" evidence="4">
    <location>
        <begin position="4"/>
        <end position="230"/>
    </location>
</feature>
<accession>A0ABU3SB71</accession>
<dbReference type="InterPro" id="IPR003439">
    <property type="entry name" value="ABC_transporter-like_ATP-bd"/>
</dbReference>
<evidence type="ECO:0000256" key="3">
    <source>
        <dbReference type="ARBA" id="ARBA00022840"/>
    </source>
</evidence>
<evidence type="ECO:0000313" key="5">
    <source>
        <dbReference type="EMBL" id="MDU0341966.1"/>
    </source>
</evidence>
<evidence type="ECO:0000313" key="6">
    <source>
        <dbReference type="Proteomes" id="UP001254257"/>
    </source>
</evidence>
<keyword evidence="2" id="KW-0547">Nucleotide-binding</keyword>
<dbReference type="EMBL" id="JAWDID010000031">
    <property type="protein sequence ID" value="MDU0341966.1"/>
    <property type="molecule type" value="Genomic_DNA"/>
</dbReference>
<dbReference type="Proteomes" id="UP001254257">
    <property type="component" value="Unassembled WGS sequence"/>
</dbReference>
<dbReference type="SUPFAM" id="SSF52540">
    <property type="entry name" value="P-loop containing nucleoside triphosphate hydrolases"/>
    <property type="match status" value="1"/>
</dbReference>
<dbReference type="Gene3D" id="3.40.50.300">
    <property type="entry name" value="P-loop containing nucleotide triphosphate hydrolases"/>
    <property type="match status" value="1"/>
</dbReference>
<dbReference type="InterPro" id="IPR003593">
    <property type="entry name" value="AAA+_ATPase"/>
</dbReference>
<proteinExistence type="predicted"/>
<dbReference type="GO" id="GO:0005524">
    <property type="term" value="F:ATP binding"/>
    <property type="evidence" value="ECO:0007669"/>
    <property type="project" value="UniProtKB-KW"/>
</dbReference>
<dbReference type="PANTHER" id="PTHR45772:SF9">
    <property type="entry name" value="CONSERVED COMPONENT OF ABC TRANSPORTER FOR NATURAL AMINO ACIDS"/>
    <property type="match status" value="1"/>
</dbReference>
<dbReference type="InterPro" id="IPR027417">
    <property type="entry name" value="P-loop_NTPase"/>
</dbReference>
<keyword evidence="1" id="KW-0813">Transport</keyword>
<dbReference type="InterPro" id="IPR051120">
    <property type="entry name" value="ABC_AA/LPS_Transport"/>
</dbReference>
<evidence type="ECO:0000259" key="4">
    <source>
        <dbReference type="PROSITE" id="PS50893"/>
    </source>
</evidence>
<evidence type="ECO:0000256" key="1">
    <source>
        <dbReference type="ARBA" id="ARBA00022448"/>
    </source>
</evidence>
<gene>
    <name evidence="5" type="ORF">RKE40_18875</name>
</gene>
<reference evidence="5 6" key="1">
    <citation type="submission" date="2023-09" db="EMBL/GenBank/DDBJ databases">
        <title>Whole genome shotgun sequencing (WGS) of Bosea sp. ZW T0_25, isolated from stored onions (Allium cepa).</title>
        <authorList>
            <person name="Stoll D.A."/>
            <person name="Huch M."/>
        </authorList>
    </citation>
    <scope>NUCLEOTIDE SEQUENCE [LARGE SCALE GENOMIC DNA]</scope>
    <source>
        <strain evidence="5 6">ZW T0_25</strain>
    </source>
</reference>